<dbReference type="GO" id="GO:0009024">
    <property type="term" value="F:tagatose-6-phosphate kinase activity"/>
    <property type="evidence" value="ECO:0007669"/>
    <property type="project" value="UniProtKB-EC"/>
</dbReference>
<dbReference type="InterPro" id="IPR017583">
    <property type="entry name" value="Tagatose/fructose_Pkinase"/>
</dbReference>
<dbReference type="InterPro" id="IPR002173">
    <property type="entry name" value="Carboh/pur_kinase_PfkB_CS"/>
</dbReference>
<dbReference type="PANTHER" id="PTHR46566">
    <property type="entry name" value="1-PHOSPHOFRUCTOKINASE-RELATED"/>
    <property type="match status" value="1"/>
</dbReference>
<keyword evidence="5 7" id="KW-0067">ATP-binding</keyword>
<proteinExistence type="inferred from homology"/>
<name>A0A2X4WER0_LEDLE</name>
<dbReference type="SUPFAM" id="SSF53613">
    <property type="entry name" value="Ribokinase-like"/>
    <property type="match status" value="1"/>
</dbReference>
<dbReference type="NCBIfam" id="TIGR03828">
    <property type="entry name" value="pfkB"/>
    <property type="match status" value="1"/>
</dbReference>
<dbReference type="EMBL" id="LS483476">
    <property type="protein sequence ID" value="SQI61671.1"/>
    <property type="molecule type" value="Genomic_DNA"/>
</dbReference>
<dbReference type="EC" id="2.7.1.144" evidence="7"/>
<keyword evidence="4 8" id="KW-0418">Kinase</keyword>
<dbReference type="AlphaFoldDB" id="A0A2X4WER0"/>
<comment type="catalytic activity">
    <reaction evidence="6 8">
        <text>beta-D-fructose 1-phosphate + ATP = beta-D-fructose 1,6-bisphosphate + ADP + H(+)</text>
        <dbReference type="Rhea" id="RHEA:14213"/>
        <dbReference type="ChEBI" id="CHEBI:15378"/>
        <dbReference type="ChEBI" id="CHEBI:30616"/>
        <dbReference type="ChEBI" id="CHEBI:32966"/>
        <dbReference type="ChEBI" id="CHEBI:138881"/>
        <dbReference type="ChEBI" id="CHEBI:456216"/>
        <dbReference type="EC" id="2.7.1.56"/>
    </reaction>
</comment>
<dbReference type="GO" id="GO:0005988">
    <property type="term" value="P:lactose metabolic process"/>
    <property type="evidence" value="ECO:0007669"/>
    <property type="project" value="UniProtKB-KW"/>
</dbReference>
<comment type="similarity">
    <text evidence="7">Belongs to the carbohydrate kinase PfkB family. LacC subfamily.</text>
</comment>
<dbReference type="UniPathway" id="UPA00704">
    <property type="reaction ID" value="UER00715"/>
</dbReference>
<gene>
    <name evidence="10" type="primary">pfkB</name>
    <name evidence="10" type="ORF">NCTC4824_03354</name>
</gene>
<dbReference type="Gene3D" id="3.40.1190.20">
    <property type="match status" value="1"/>
</dbReference>
<dbReference type="GO" id="GO:0044281">
    <property type="term" value="P:small molecule metabolic process"/>
    <property type="evidence" value="ECO:0007669"/>
    <property type="project" value="UniProtKB-ARBA"/>
</dbReference>
<evidence type="ECO:0000256" key="3">
    <source>
        <dbReference type="ARBA" id="ARBA00022741"/>
    </source>
</evidence>
<evidence type="ECO:0000259" key="9">
    <source>
        <dbReference type="Pfam" id="PF00294"/>
    </source>
</evidence>
<comment type="pathway">
    <text evidence="7">Carbohydrate metabolism; D-tagatose 6-phosphate degradation; D-glyceraldehyde 3-phosphate and glycerone phosphate from D-tagatose 6-phosphate: step 1/2.</text>
</comment>
<feature type="domain" description="Carbohydrate kinase PfkB" evidence="9">
    <location>
        <begin position="6"/>
        <end position="287"/>
    </location>
</feature>
<dbReference type="PANTHER" id="PTHR46566:SF1">
    <property type="entry name" value="1-PHOSPHOFRUCTOKINASE"/>
    <property type="match status" value="1"/>
</dbReference>
<dbReference type="GO" id="GO:0005829">
    <property type="term" value="C:cytosol"/>
    <property type="evidence" value="ECO:0007669"/>
    <property type="project" value="TreeGrafter"/>
</dbReference>
<dbReference type="InterPro" id="IPR029056">
    <property type="entry name" value="Ribokinase-like"/>
</dbReference>
<evidence type="ECO:0000256" key="1">
    <source>
        <dbReference type="ARBA" id="ARBA00005380"/>
    </source>
</evidence>
<dbReference type="Pfam" id="PF00294">
    <property type="entry name" value="PfkB"/>
    <property type="match status" value="1"/>
</dbReference>
<dbReference type="Proteomes" id="UP000249134">
    <property type="component" value="Chromosome 1"/>
</dbReference>
<dbReference type="GO" id="GO:0008662">
    <property type="term" value="F:1-phosphofructokinase activity"/>
    <property type="evidence" value="ECO:0007669"/>
    <property type="project" value="UniProtKB-UniRule"/>
</dbReference>
<comment type="similarity">
    <text evidence="1">Belongs to the carbohydrate kinase pfkB family.</text>
</comment>
<dbReference type="PROSITE" id="PS00583">
    <property type="entry name" value="PFKB_KINASES_1"/>
    <property type="match status" value="1"/>
</dbReference>
<dbReference type="NCBIfam" id="TIGR03168">
    <property type="entry name" value="1-PFK"/>
    <property type="match status" value="1"/>
</dbReference>
<dbReference type="PIRSF" id="PIRSF000535">
    <property type="entry name" value="1PFK/6PFK/LacC"/>
    <property type="match status" value="1"/>
</dbReference>
<keyword evidence="3 7" id="KW-0547">Nucleotide-binding</keyword>
<evidence type="ECO:0000313" key="10">
    <source>
        <dbReference type="EMBL" id="SQI61671.1"/>
    </source>
</evidence>
<dbReference type="CDD" id="cd01164">
    <property type="entry name" value="FruK_PfkB_like"/>
    <property type="match status" value="1"/>
</dbReference>
<comment type="catalytic activity">
    <reaction evidence="7">
        <text>D-tagatofuranose 6-phosphate + ATP = D-tagatofuranose 1,6-bisphosphate + ADP + H(+)</text>
        <dbReference type="Rhea" id="RHEA:12420"/>
        <dbReference type="ChEBI" id="CHEBI:15378"/>
        <dbReference type="ChEBI" id="CHEBI:30616"/>
        <dbReference type="ChEBI" id="CHEBI:58694"/>
        <dbReference type="ChEBI" id="CHEBI:58695"/>
        <dbReference type="ChEBI" id="CHEBI:456216"/>
        <dbReference type="EC" id="2.7.1.144"/>
    </reaction>
</comment>
<comment type="function">
    <text evidence="8">Catalyzes the ATP-dependent phosphorylation of fructose-l-phosphate to fructose-l,6-bisphosphate.</text>
</comment>
<accession>A0A2X4WER0</accession>
<evidence type="ECO:0000256" key="5">
    <source>
        <dbReference type="ARBA" id="ARBA00022840"/>
    </source>
</evidence>
<evidence type="ECO:0000256" key="8">
    <source>
        <dbReference type="RuleBase" id="RU369061"/>
    </source>
</evidence>
<dbReference type="FunFam" id="3.40.1190.20:FF:000001">
    <property type="entry name" value="Phosphofructokinase"/>
    <property type="match status" value="1"/>
</dbReference>
<dbReference type="RefSeq" id="WP_066142003.1">
    <property type="nucleotide sequence ID" value="NZ_CBCSGM010000003.1"/>
</dbReference>
<reference evidence="10 11" key="1">
    <citation type="submission" date="2018-06" db="EMBL/GenBank/DDBJ databases">
        <authorList>
            <consortium name="Pathogen Informatics"/>
            <person name="Doyle S."/>
        </authorList>
    </citation>
    <scope>NUCLEOTIDE SEQUENCE [LARGE SCALE GENOMIC DNA]</scope>
    <source>
        <strain evidence="10 11">NCTC4824</strain>
    </source>
</reference>
<dbReference type="InterPro" id="IPR011611">
    <property type="entry name" value="PfkB_dom"/>
</dbReference>
<dbReference type="InterPro" id="IPR022463">
    <property type="entry name" value="1-PFruKinase"/>
</dbReference>
<evidence type="ECO:0000256" key="4">
    <source>
        <dbReference type="ARBA" id="ARBA00022777"/>
    </source>
</evidence>
<keyword evidence="7" id="KW-0423">Lactose metabolism</keyword>
<sequence>MIYTLTLNPSIDYVVELDQLQLGELNRIRKETKFPGGKGINVSRILKRVGIENKALGFIGGYTGQYVEAYLKDENIQTDFTKIEEETRINIKLNTEMETELNAAGPKITLEEYEMLKQRIQGLRSGDFLILSGSIPATLPNTTYEELVQICRERKVEFLADAEGELLRKVLPYKPFLVKPNHHELGDLFNTVIRNAEEAIPYGRKLIDMGAKNVIVSLAGEGAILINKEEVFSANVPFGDVKSSVGAGDSLVAGFIAQFTKTANLEEAFQYGVASGSATAFSLGLCTEAKIEALLPQVIVKQRGENR</sequence>
<organism evidence="10 11">
    <name type="scientific">Lederbergia lenta</name>
    <name type="common">Bacillus lentus</name>
    <dbReference type="NCBI Taxonomy" id="1467"/>
    <lineage>
        <taxon>Bacteria</taxon>
        <taxon>Bacillati</taxon>
        <taxon>Bacillota</taxon>
        <taxon>Bacilli</taxon>
        <taxon>Bacillales</taxon>
        <taxon>Bacillaceae</taxon>
        <taxon>Lederbergia</taxon>
    </lineage>
</organism>
<evidence type="ECO:0000256" key="6">
    <source>
        <dbReference type="ARBA" id="ARBA00047745"/>
    </source>
</evidence>
<dbReference type="KEGG" id="blen:NCTC4824_03354"/>
<dbReference type="STRING" id="1348624.GCA_001591545_02423"/>
<evidence type="ECO:0000313" key="11">
    <source>
        <dbReference type="Proteomes" id="UP000249134"/>
    </source>
</evidence>
<protein>
    <recommendedName>
        <fullName evidence="7">Tagatose-6-phosphate kinase</fullName>
        <ecNumber evidence="7">2.7.1.144</ecNumber>
    </recommendedName>
</protein>
<evidence type="ECO:0000256" key="7">
    <source>
        <dbReference type="PIRNR" id="PIRNR000535"/>
    </source>
</evidence>
<evidence type="ECO:0000256" key="2">
    <source>
        <dbReference type="ARBA" id="ARBA00022679"/>
    </source>
</evidence>
<dbReference type="GO" id="GO:2001059">
    <property type="term" value="P:D-tagatose 6-phosphate catabolic process"/>
    <property type="evidence" value="ECO:0007669"/>
    <property type="project" value="UniProtKB-UniPathway"/>
</dbReference>
<dbReference type="PROSITE" id="PS00584">
    <property type="entry name" value="PFKB_KINASES_2"/>
    <property type="match status" value="1"/>
</dbReference>
<dbReference type="GO" id="GO:0005524">
    <property type="term" value="F:ATP binding"/>
    <property type="evidence" value="ECO:0007669"/>
    <property type="project" value="UniProtKB-UniRule"/>
</dbReference>
<dbReference type="GO" id="GO:0016052">
    <property type="term" value="P:carbohydrate catabolic process"/>
    <property type="evidence" value="ECO:0007669"/>
    <property type="project" value="UniProtKB-ARBA"/>
</dbReference>
<keyword evidence="2 7" id="KW-0808">Transferase</keyword>
<keyword evidence="11" id="KW-1185">Reference proteome</keyword>